<comment type="caution">
    <text evidence="3">The sequence shown here is derived from an EMBL/GenBank/DDBJ whole genome shotgun (WGS) entry which is preliminary data.</text>
</comment>
<dbReference type="InterPro" id="IPR009003">
    <property type="entry name" value="Peptidase_S1_PA"/>
</dbReference>
<gene>
    <name evidence="3" type="ORF">QYM36_018657</name>
</gene>
<feature type="domain" description="Peptidase S1" evidence="2">
    <location>
        <begin position="75"/>
        <end position="175"/>
    </location>
</feature>
<dbReference type="GO" id="GO:0006508">
    <property type="term" value="P:proteolysis"/>
    <property type="evidence" value="ECO:0007669"/>
    <property type="project" value="InterPro"/>
</dbReference>
<dbReference type="EMBL" id="JAVRJZ010000181">
    <property type="protein sequence ID" value="KAK2702747.1"/>
    <property type="molecule type" value="Genomic_DNA"/>
</dbReference>
<reference evidence="3" key="1">
    <citation type="submission" date="2023-07" db="EMBL/GenBank/DDBJ databases">
        <title>Chromosome-level genome assembly of Artemia franciscana.</title>
        <authorList>
            <person name="Jo E."/>
        </authorList>
    </citation>
    <scope>NUCLEOTIDE SEQUENCE</scope>
    <source>
        <tissue evidence="3">Whole body</tissue>
    </source>
</reference>
<dbReference type="GO" id="GO:0004252">
    <property type="term" value="F:serine-type endopeptidase activity"/>
    <property type="evidence" value="ECO:0007669"/>
    <property type="project" value="InterPro"/>
</dbReference>
<organism evidence="3 4">
    <name type="scientific">Artemia franciscana</name>
    <name type="common">Brine shrimp</name>
    <name type="synonym">Artemia sanfranciscana</name>
    <dbReference type="NCBI Taxonomy" id="6661"/>
    <lineage>
        <taxon>Eukaryota</taxon>
        <taxon>Metazoa</taxon>
        <taxon>Ecdysozoa</taxon>
        <taxon>Arthropoda</taxon>
        <taxon>Crustacea</taxon>
        <taxon>Branchiopoda</taxon>
        <taxon>Anostraca</taxon>
        <taxon>Artemiidae</taxon>
        <taxon>Artemia</taxon>
    </lineage>
</organism>
<name>A0AA88KTP8_ARTSF</name>
<dbReference type="InterPro" id="IPR043504">
    <property type="entry name" value="Peptidase_S1_PA_chymotrypsin"/>
</dbReference>
<dbReference type="SUPFAM" id="SSF50494">
    <property type="entry name" value="Trypsin-like serine proteases"/>
    <property type="match status" value="1"/>
</dbReference>
<dbReference type="InterPro" id="IPR001254">
    <property type="entry name" value="Trypsin_dom"/>
</dbReference>
<accession>A0AA88KTP8</accession>
<dbReference type="Proteomes" id="UP001187531">
    <property type="component" value="Unassembled WGS sequence"/>
</dbReference>
<dbReference type="Gene3D" id="2.40.10.10">
    <property type="entry name" value="Trypsin-like serine proteases"/>
    <property type="match status" value="2"/>
</dbReference>
<evidence type="ECO:0000259" key="2">
    <source>
        <dbReference type="Pfam" id="PF00089"/>
    </source>
</evidence>
<proteinExistence type="predicted"/>
<dbReference type="PANTHER" id="PTHR24253">
    <property type="entry name" value="TRANSMEMBRANE PROTEASE SERINE"/>
    <property type="match status" value="1"/>
</dbReference>
<evidence type="ECO:0000313" key="3">
    <source>
        <dbReference type="EMBL" id="KAK2702747.1"/>
    </source>
</evidence>
<dbReference type="PANTHER" id="PTHR24253:SF153">
    <property type="entry name" value="SERINE PROTEASE HEPSIN"/>
    <property type="match status" value="1"/>
</dbReference>
<dbReference type="AlphaFoldDB" id="A0AA88KTP8"/>
<protein>
    <recommendedName>
        <fullName evidence="2">Peptidase S1 domain-containing protein</fullName>
    </recommendedName>
</protein>
<dbReference type="Pfam" id="PF00089">
    <property type="entry name" value="Trypsin"/>
    <property type="match status" value="1"/>
</dbReference>
<evidence type="ECO:0000256" key="1">
    <source>
        <dbReference type="ARBA" id="ARBA00023157"/>
    </source>
</evidence>
<keyword evidence="1" id="KW-1015">Disulfide bond</keyword>
<evidence type="ECO:0000313" key="4">
    <source>
        <dbReference type="Proteomes" id="UP001187531"/>
    </source>
</evidence>
<keyword evidence="4" id="KW-1185">Reference proteome</keyword>
<sequence length="309" mass="35568">MTGSLSYLGTQIRTDGNCEVKESEFASSLAKLRRAPLKGAQKIRLAKLLVQRRFYHVSVADLNMKRIEREDFATDRVEGRRGSDIVLVRLTEIINYKVGIDPICLPWRQLETVDLTATVNGCGMRESDTYTKILRVEVQIIENRVCRDWFRAAQITPKLKDTELNAGYKAGGKDSSTRGPITTLIFEKAYLVGWRSASFRGKQFRQKMVRTYQRKRDKPPPDLATLQRAVASIVKDGRSIRAAAENFGLKKSTVNDALRRYRAQTIPYTVRRYWMPSPIFWKLINLWLRSCHLRDVDFGKFLLESKKSN</sequence>